<dbReference type="RefSeq" id="WP_133535866.1">
    <property type="nucleotide sequence ID" value="NZ_SNYH01000003.1"/>
</dbReference>
<dbReference type="AlphaFoldDB" id="A0A4V3D355"/>
<evidence type="ECO:0000313" key="3">
    <source>
        <dbReference type="Proteomes" id="UP000295390"/>
    </source>
</evidence>
<proteinExistence type="predicted"/>
<reference evidence="2 3" key="1">
    <citation type="submission" date="2019-03" db="EMBL/GenBank/DDBJ databases">
        <title>Genomic Encyclopedia of Type Strains, Phase III (KMG-III): the genomes of soil and plant-associated and newly described type strains.</title>
        <authorList>
            <person name="Whitman W."/>
        </authorList>
    </citation>
    <scope>NUCLEOTIDE SEQUENCE [LARGE SCALE GENOMIC DNA]</scope>
    <source>
        <strain evidence="2 3">CECT 8283</strain>
    </source>
</reference>
<dbReference type="OrthoDB" id="1444551at2"/>
<comment type="caution">
    <text evidence="2">The sequence shown here is derived from an EMBL/GenBank/DDBJ whole genome shotgun (WGS) entry which is preliminary data.</text>
</comment>
<evidence type="ECO:0000313" key="2">
    <source>
        <dbReference type="EMBL" id="TDQ27894.1"/>
    </source>
</evidence>
<evidence type="ECO:0000256" key="1">
    <source>
        <dbReference type="SAM" id="Phobius"/>
    </source>
</evidence>
<accession>A0A4V3D355</accession>
<protein>
    <submittedName>
        <fullName evidence="2">Uncharacterized protein</fullName>
    </submittedName>
</protein>
<dbReference type="EMBL" id="SNYH01000003">
    <property type="protein sequence ID" value="TDQ27894.1"/>
    <property type="molecule type" value="Genomic_DNA"/>
</dbReference>
<sequence length="129" mass="15311">MSIDWNIEIGSILSASIIAIGWVVAYRLNSKKDFKNKKRGIRLEYLIKAYRVIAFSSNRETDTKERKEFEEAIELIQFLGTPEQILFLEEGIKTRNFSPLLEELRRDLRKELELVPIHKRINHFRFSDK</sequence>
<keyword evidence="1" id="KW-0812">Transmembrane</keyword>
<keyword evidence="1" id="KW-0472">Membrane</keyword>
<gene>
    <name evidence="2" type="ORF">DFQ07_1751</name>
</gene>
<name>A0A4V3D355_9FLAO</name>
<dbReference type="Proteomes" id="UP000295390">
    <property type="component" value="Unassembled WGS sequence"/>
</dbReference>
<organism evidence="2 3">
    <name type="scientific">Tenacibaculum caenipelagi</name>
    <dbReference type="NCBI Taxonomy" id="1325435"/>
    <lineage>
        <taxon>Bacteria</taxon>
        <taxon>Pseudomonadati</taxon>
        <taxon>Bacteroidota</taxon>
        <taxon>Flavobacteriia</taxon>
        <taxon>Flavobacteriales</taxon>
        <taxon>Flavobacteriaceae</taxon>
        <taxon>Tenacibaculum</taxon>
    </lineage>
</organism>
<feature type="transmembrane region" description="Helical" evidence="1">
    <location>
        <begin position="12"/>
        <end position="29"/>
    </location>
</feature>
<keyword evidence="3" id="KW-1185">Reference proteome</keyword>
<keyword evidence="1" id="KW-1133">Transmembrane helix</keyword>